<evidence type="ECO:0000313" key="3">
    <source>
        <dbReference type="Proteomes" id="UP000241048"/>
    </source>
</evidence>
<keyword evidence="1" id="KW-1133">Transmembrane helix</keyword>
<gene>
    <name evidence="2" type="ORF">C7U56_00270</name>
</gene>
<dbReference type="Proteomes" id="UP000241048">
    <property type="component" value="Unassembled WGS sequence"/>
</dbReference>
<organism evidence="2 3">
    <name type="scientific">Clostridium fessum</name>
    <dbReference type="NCBI Taxonomy" id="2126740"/>
    <lineage>
        <taxon>Bacteria</taxon>
        <taxon>Bacillati</taxon>
        <taxon>Bacillota</taxon>
        <taxon>Clostridia</taxon>
        <taxon>Eubacteriales</taxon>
        <taxon>Clostridiaceae</taxon>
        <taxon>Clostridium</taxon>
    </lineage>
</organism>
<feature type="transmembrane region" description="Helical" evidence="1">
    <location>
        <begin position="72"/>
        <end position="89"/>
    </location>
</feature>
<keyword evidence="1" id="KW-0812">Transmembrane</keyword>
<dbReference type="EMBL" id="PYLO01000001">
    <property type="protein sequence ID" value="PST38436.1"/>
    <property type="molecule type" value="Genomic_DNA"/>
</dbReference>
<reference evidence="2 3" key="1">
    <citation type="submission" date="2018-03" db="EMBL/GenBank/DDBJ databases">
        <title>Lachnoclostridium SNUG30386 gen.nov., sp.nov., isolated from human faeces.</title>
        <authorList>
            <person name="Seo B."/>
            <person name="Jeon K."/>
            <person name="Ko G."/>
        </authorList>
    </citation>
    <scope>NUCLEOTIDE SEQUENCE [LARGE SCALE GENOMIC DNA]</scope>
    <source>
        <strain evidence="2 3">SNUG30386</strain>
    </source>
</reference>
<dbReference type="AlphaFoldDB" id="A0A2T3FT29"/>
<keyword evidence="3" id="KW-1185">Reference proteome</keyword>
<keyword evidence="1" id="KW-0472">Membrane</keyword>
<comment type="caution">
    <text evidence="2">The sequence shown here is derived from an EMBL/GenBank/DDBJ whole genome shotgun (WGS) entry which is preliminary data.</text>
</comment>
<dbReference type="RefSeq" id="WP_022359095.1">
    <property type="nucleotide sequence ID" value="NZ_DBFBUD010000215.1"/>
</dbReference>
<protein>
    <recommendedName>
        <fullName evidence="4">DUF3784 domain-containing protein</fullName>
    </recommendedName>
</protein>
<evidence type="ECO:0008006" key="4">
    <source>
        <dbReference type="Google" id="ProtNLM"/>
    </source>
</evidence>
<name>A0A2T3FT29_9CLOT</name>
<sequence length="96" mass="10731">MDILFFLTGCLGLAETIDLFCGKDFLIFISDSIDPKKYNLKKVYAVEKWLFAIDTLSLFGMAFHLGGGTGDLVLAAVVLVTLFAHVYVFKSRNFRV</sequence>
<dbReference type="GeneID" id="79841633"/>
<evidence type="ECO:0000313" key="2">
    <source>
        <dbReference type="EMBL" id="PST38436.1"/>
    </source>
</evidence>
<evidence type="ECO:0000256" key="1">
    <source>
        <dbReference type="SAM" id="Phobius"/>
    </source>
</evidence>
<proteinExistence type="predicted"/>
<accession>A0A2T3FT29</accession>